<gene>
    <name evidence="2" type="ORF">Glove_26g19</name>
</gene>
<dbReference type="Proteomes" id="UP000266861">
    <property type="component" value="Unassembled WGS sequence"/>
</dbReference>
<proteinExistence type="predicted"/>
<keyword evidence="3" id="KW-1185">Reference proteome</keyword>
<evidence type="ECO:0000313" key="3">
    <source>
        <dbReference type="Proteomes" id="UP000266861"/>
    </source>
</evidence>
<dbReference type="EMBL" id="PQFF01000024">
    <property type="protein sequence ID" value="RHZ88004.1"/>
    <property type="molecule type" value="Genomic_DNA"/>
</dbReference>
<comment type="caution">
    <text evidence="2">The sequence shown here is derived from an EMBL/GenBank/DDBJ whole genome shotgun (WGS) entry which is preliminary data.</text>
</comment>
<evidence type="ECO:0000256" key="1">
    <source>
        <dbReference type="SAM" id="MobiDB-lite"/>
    </source>
</evidence>
<dbReference type="AlphaFoldDB" id="A0A397JS50"/>
<reference evidence="2 3" key="1">
    <citation type="submission" date="2018-08" db="EMBL/GenBank/DDBJ databases">
        <title>Genome and evolution of the arbuscular mycorrhizal fungus Diversispora epigaea (formerly Glomus versiforme) and its bacterial endosymbionts.</title>
        <authorList>
            <person name="Sun X."/>
            <person name="Fei Z."/>
            <person name="Harrison M."/>
        </authorList>
    </citation>
    <scope>NUCLEOTIDE SEQUENCE [LARGE SCALE GENOMIC DNA]</scope>
    <source>
        <strain evidence="2 3">IT104</strain>
    </source>
</reference>
<feature type="region of interest" description="Disordered" evidence="1">
    <location>
        <begin position="1"/>
        <end position="27"/>
    </location>
</feature>
<sequence>MKFFQNSVKPGGPTRPYKRQKTNDTNKSTNFTIIENSQSSLQSLQINDMQNNEGALISELGNSNNSITRVSPPRNTEINQITTFLESP</sequence>
<evidence type="ECO:0000313" key="2">
    <source>
        <dbReference type="EMBL" id="RHZ88004.1"/>
    </source>
</evidence>
<accession>A0A397JS50</accession>
<protein>
    <submittedName>
        <fullName evidence="2">Uncharacterized protein</fullName>
    </submittedName>
</protein>
<name>A0A397JS50_9GLOM</name>
<organism evidence="2 3">
    <name type="scientific">Diversispora epigaea</name>
    <dbReference type="NCBI Taxonomy" id="1348612"/>
    <lineage>
        <taxon>Eukaryota</taxon>
        <taxon>Fungi</taxon>
        <taxon>Fungi incertae sedis</taxon>
        <taxon>Mucoromycota</taxon>
        <taxon>Glomeromycotina</taxon>
        <taxon>Glomeromycetes</taxon>
        <taxon>Diversisporales</taxon>
        <taxon>Diversisporaceae</taxon>
        <taxon>Diversispora</taxon>
    </lineage>
</organism>